<evidence type="ECO:0000313" key="3">
    <source>
        <dbReference type="Proteomes" id="UP000019116"/>
    </source>
</evidence>
<feature type="compositionally biased region" description="Basic and acidic residues" evidence="1">
    <location>
        <begin position="111"/>
        <end position="131"/>
    </location>
</feature>
<dbReference type="Gramene" id="TraesCS5B03G0582200.1">
    <property type="protein sequence ID" value="TraesCS5B03G0582200.1.CDS"/>
    <property type="gene ID" value="TraesCS5B03G0582200"/>
</dbReference>
<dbReference type="Proteomes" id="UP000019116">
    <property type="component" value="Chromosome 5B"/>
</dbReference>
<evidence type="ECO:0000313" key="2">
    <source>
        <dbReference type="EnsemblPlants" id="TraesCS5B02G221500.1"/>
    </source>
</evidence>
<dbReference type="EnsemblPlants" id="TraesCS5B02G221500.1">
    <property type="protein sequence ID" value="TraesCS5B02G221500.1"/>
    <property type="gene ID" value="TraesCS5B02G221500"/>
</dbReference>
<feature type="compositionally biased region" description="Basic and acidic residues" evidence="1">
    <location>
        <begin position="77"/>
        <end position="89"/>
    </location>
</feature>
<feature type="compositionally biased region" description="Acidic residues" evidence="1">
    <location>
        <begin position="45"/>
        <end position="57"/>
    </location>
</feature>
<accession>A0A3B6LMK7</accession>
<proteinExistence type="predicted"/>
<feature type="compositionally biased region" description="Pro residues" evidence="1">
    <location>
        <begin position="186"/>
        <end position="199"/>
    </location>
</feature>
<feature type="region of interest" description="Disordered" evidence="1">
    <location>
        <begin position="151"/>
        <end position="311"/>
    </location>
</feature>
<dbReference type="AlphaFoldDB" id="A0A3B6LMK7"/>
<dbReference type="OMA" id="GDLDACH"/>
<organism evidence="2">
    <name type="scientific">Triticum aestivum</name>
    <name type="common">Wheat</name>
    <dbReference type="NCBI Taxonomy" id="4565"/>
    <lineage>
        <taxon>Eukaryota</taxon>
        <taxon>Viridiplantae</taxon>
        <taxon>Streptophyta</taxon>
        <taxon>Embryophyta</taxon>
        <taxon>Tracheophyta</taxon>
        <taxon>Spermatophyta</taxon>
        <taxon>Magnoliopsida</taxon>
        <taxon>Liliopsida</taxon>
        <taxon>Poales</taxon>
        <taxon>Poaceae</taxon>
        <taxon>BOP clade</taxon>
        <taxon>Pooideae</taxon>
        <taxon>Triticodae</taxon>
        <taxon>Triticeae</taxon>
        <taxon>Triticinae</taxon>
        <taxon>Triticum</taxon>
    </lineage>
</organism>
<keyword evidence="3" id="KW-1185">Reference proteome</keyword>
<dbReference type="Gramene" id="TraesRN5B0100587300.1">
    <property type="protein sequence ID" value="TraesRN5B0100587300.1"/>
    <property type="gene ID" value="TraesRN5B0100587300"/>
</dbReference>
<name>A0A3B6LMK7_WHEAT</name>
<reference evidence="2" key="2">
    <citation type="submission" date="2018-10" db="UniProtKB">
        <authorList>
            <consortium name="EnsemblPlants"/>
        </authorList>
    </citation>
    <scope>IDENTIFICATION</scope>
</reference>
<evidence type="ECO:0000256" key="1">
    <source>
        <dbReference type="SAM" id="MobiDB-lite"/>
    </source>
</evidence>
<feature type="compositionally biased region" description="Basic and acidic residues" evidence="1">
    <location>
        <begin position="259"/>
        <end position="268"/>
    </location>
</feature>
<feature type="compositionally biased region" description="Low complexity" evidence="1">
    <location>
        <begin position="221"/>
        <end position="234"/>
    </location>
</feature>
<dbReference type="Gramene" id="TraesCS5B02G221500.1">
    <property type="protein sequence ID" value="TraesCS5B02G221500.1"/>
    <property type="gene ID" value="TraesCS5B02G221500"/>
</dbReference>
<feature type="compositionally biased region" description="Acidic residues" evidence="1">
    <location>
        <begin position="209"/>
        <end position="220"/>
    </location>
</feature>
<feature type="region of interest" description="Disordered" evidence="1">
    <location>
        <begin position="40"/>
        <end position="138"/>
    </location>
</feature>
<protein>
    <submittedName>
        <fullName evidence="2">Uncharacterized protein</fullName>
    </submittedName>
</protein>
<reference evidence="2" key="1">
    <citation type="submission" date="2018-08" db="EMBL/GenBank/DDBJ databases">
        <authorList>
            <person name="Rossello M."/>
        </authorList>
    </citation>
    <scope>NUCLEOTIDE SEQUENCE [LARGE SCALE GENOMIC DNA]</scope>
    <source>
        <strain evidence="2">cv. Chinese Spring</strain>
    </source>
</reference>
<sequence length="311" mass="33960">MNKTSTIQNLRPNCSSPYAQSSELLTRSAVDATLLHVRPLGLDGEGVDPDPEQGEDGGEQHGPDDDDGGRPVLPPHETLEERVEMHDHPEGEEELAEERAPRLVPVVDGVGDARHHADDVDHQQRRRRDEEGGPLEGVELRKLVVLVSRGLGGDGEVGVDPGQDLEQALDDGEQVRRHAADDPELLVPPPLLDAHPAPPQLQDARREDGDEEGDEEETGEALEPLEVAALVAVEQRAVPAEEDLHGPQRPPQHLVETVRQVDRRRPLEGRQLGHAVDRPPPAAVHLEPGQDVLRDRPVDPPQLHPQSVLSS</sequence>